<evidence type="ECO:0000256" key="1">
    <source>
        <dbReference type="SAM" id="MobiDB-lite"/>
    </source>
</evidence>
<proteinExistence type="predicted"/>
<organism evidence="3 4">
    <name type="scientific">Fusarium albosuccineum</name>
    <dbReference type="NCBI Taxonomy" id="1237068"/>
    <lineage>
        <taxon>Eukaryota</taxon>
        <taxon>Fungi</taxon>
        <taxon>Dikarya</taxon>
        <taxon>Ascomycota</taxon>
        <taxon>Pezizomycotina</taxon>
        <taxon>Sordariomycetes</taxon>
        <taxon>Hypocreomycetidae</taxon>
        <taxon>Hypocreales</taxon>
        <taxon>Nectriaceae</taxon>
        <taxon>Fusarium</taxon>
        <taxon>Fusarium decemcellulare species complex</taxon>
    </lineage>
</organism>
<dbReference type="Proteomes" id="UP000554235">
    <property type="component" value="Unassembled WGS sequence"/>
</dbReference>
<name>A0A8H4PFC6_9HYPO</name>
<feature type="transmembrane region" description="Helical" evidence="2">
    <location>
        <begin position="99"/>
        <end position="119"/>
    </location>
</feature>
<keyword evidence="2" id="KW-0812">Transmembrane</keyword>
<feature type="transmembrane region" description="Helical" evidence="2">
    <location>
        <begin position="681"/>
        <end position="703"/>
    </location>
</feature>
<protein>
    <submittedName>
        <fullName evidence="3">Uncharacterized protein</fullName>
    </submittedName>
</protein>
<feature type="compositionally biased region" description="Polar residues" evidence="1">
    <location>
        <begin position="1"/>
        <end position="10"/>
    </location>
</feature>
<dbReference type="InterPro" id="IPR021514">
    <property type="entry name" value="DUF3176"/>
</dbReference>
<evidence type="ECO:0000313" key="3">
    <source>
        <dbReference type="EMBL" id="KAF4467491.1"/>
    </source>
</evidence>
<evidence type="ECO:0000313" key="4">
    <source>
        <dbReference type="Proteomes" id="UP000554235"/>
    </source>
</evidence>
<dbReference type="PANTHER" id="PTHR35394:SF5">
    <property type="entry name" value="DUF3176 DOMAIN-CONTAINING PROTEIN"/>
    <property type="match status" value="1"/>
</dbReference>
<feature type="transmembrane region" description="Helical" evidence="2">
    <location>
        <begin position="214"/>
        <end position="233"/>
    </location>
</feature>
<dbReference type="OrthoDB" id="5087107at2759"/>
<evidence type="ECO:0000256" key="2">
    <source>
        <dbReference type="SAM" id="Phobius"/>
    </source>
</evidence>
<sequence length="751" mass="83149">MAPSTVSPDNVSEESSHFLLQPLPSGATTPFLRPHSETDTEATLADQLPRPGPNHEGDDSPNPNCTGLLIREVATPHNLKKGHVLKSKSNPFIVWRLELLLLLLAYALLAAIVLILKYYDHREQPRWGTSGETTGGDSDTDDGSWLTLNTLIAVLATVLRTVLAFIAFEILAQLKWDWVSACFRPLGDLQLFDDASRGIYGSLRLLPVLTLRQPLALGAIVVAVISLGIGPITQQTLRTYQCQYATYQDATITFANTVQILDDRISVLGLDIGMQAAMHDAIVNPSTDSNIASLFNCPSGNCNFTKYADNPEQLEKDRITHASVGMCSRCVDIYNLVQGPMINPNFTLRPAPQMYTLPVPKAHEKSPVPRIMLDDFRSEVTYMPESIYMTVYETGDYRWARRVVPKDFMNLARWSIFNFSILAVSQNRCNKSPNRTVSCPNHDRLAESKSTPFVAASAWGDPTDYVAATCILYPCIKHYNAEVRNGTLAEKTIRTTALRQQEYDDRDLWVGNLSSSYHPWAGIQEPCWVNGTLYTSSNMSSSKSLNPNAIMTVQVNNKDWASEDIDAPAGYTNVTAPLDCVMQLPLVLISSFAQDMRQSFNVRCYVRCGSEDSANSNDGWYLGALLRDKATSVDTIRENIDSMAMRITTEMRLAGTDAHGEAVPKVKGKVWKTTVCVRITWSWLALPTATLALSTILLVCIIVKDLIAGNNGLAWKTSLFPFLLKDQPGMENMGLKGLGQTAKTFEVMIKK</sequence>
<dbReference type="EMBL" id="JAADYS010000739">
    <property type="protein sequence ID" value="KAF4467491.1"/>
    <property type="molecule type" value="Genomic_DNA"/>
</dbReference>
<keyword evidence="2" id="KW-0472">Membrane</keyword>
<comment type="caution">
    <text evidence="3">The sequence shown here is derived from an EMBL/GenBank/DDBJ whole genome shotgun (WGS) entry which is preliminary data.</text>
</comment>
<feature type="transmembrane region" description="Helical" evidence="2">
    <location>
        <begin position="145"/>
        <end position="168"/>
    </location>
</feature>
<accession>A0A8H4PFC6</accession>
<keyword evidence="2" id="KW-1133">Transmembrane helix</keyword>
<gene>
    <name evidence="3" type="ORF">FALBO_5628</name>
</gene>
<keyword evidence="4" id="KW-1185">Reference proteome</keyword>
<feature type="region of interest" description="Disordered" evidence="1">
    <location>
        <begin position="1"/>
        <end position="67"/>
    </location>
</feature>
<dbReference type="PANTHER" id="PTHR35394">
    <property type="entry name" value="DUF3176 DOMAIN-CONTAINING PROTEIN"/>
    <property type="match status" value="1"/>
</dbReference>
<reference evidence="3 4" key="1">
    <citation type="submission" date="2020-01" db="EMBL/GenBank/DDBJ databases">
        <title>Identification and distribution of gene clusters putatively required for synthesis of sphingolipid metabolism inhibitors in phylogenetically diverse species of the filamentous fungus Fusarium.</title>
        <authorList>
            <person name="Kim H.-S."/>
            <person name="Busman M."/>
            <person name="Brown D.W."/>
            <person name="Divon H."/>
            <person name="Uhlig S."/>
            <person name="Proctor R.H."/>
        </authorList>
    </citation>
    <scope>NUCLEOTIDE SEQUENCE [LARGE SCALE GENOMIC DNA]</scope>
    <source>
        <strain evidence="3 4">NRRL 20459</strain>
    </source>
</reference>
<dbReference type="Pfam" id="PF11374">
    <property type="entry name" value="DUF3176"/>
    <property type="match status" value="1"/>
</dbReference>
<dbReference type="AlphaFoldDB" id="A0A8H4PFC6"/>